<dbReference type="EMBL" id="JAJA02000001">
    <property type="protein sequence ID" value="KWS04018.1"/>
    <property type="molecule type" value="Genomic_DNA"/>
</dbReference>
<keyword evidence="6 10" id="KW-0964">Secreted</keyword>
<comment type="cofactor">
    <cofactor evidence="2 10">
        <name>Ca(2+)</name>
        <dbReference type="ChEBI" id="CHEBI:29108"/>
    </cofactor>
</comment>
<dbReference type="InterPro" id="IPR012334">
    <property type="entry name" value="Pectin_lyas_fold"/>
</dbReference>
<gene>
    <name evidence="11" type="ORF">AZ78_1567</name>
</gene>
<comment type="function">
    <text evidence="10">Catalyzes the depolymerization of both polygalacturonate and pectins of methyl esterification degree from 22 to 89%, with an endo mode of action. In contrast to the majority of pectate lyases, displays high activity on highly methylated pectins.</text>
</comment>
<evidence type="ECO:0000256" key="6">
    <source>
        <dbReference type="ARBA" id="ARBA00022525"/>
    </source>
</evidence>
<dbReference type="SUPFAM" id="SSF51126">
    <property type="entry name" value="Pectin lyase-like"/>
    <property type="match status" value="1"/>
</dbReference>
<evidence type="ECO:0000256" key="1">
    <source>
        <dbReference type="ARBA" id="ARBA00000695"/>
    </source>
</evidence>
<dbReference type="RefSeq" id="WP_051546682.1">
    <property type="nucleotide sequence ID" value="NZ_JAJA02000001.1"/>
</dbReference>
<organism evidence="11 12">
    <name type="scientific">Lysobacter capsici AZ78</name>
    <dbReference type="NCBI Taxonomy" id="1444315"/>
    <lineage>
        <taxon>Bacteria</taxon>
        <taxon>Pseudomonadati</taxon>
        <taxon>Pseudomonadota</taxon>
        <taxon>Gammaproteobacteria</taxon>
        <taxon>Lysobacterales</taxon>
        <taxon>Lysobacteraceae</taxon>
        <taxon>Lysobacter</taxon>
    </lineage>
</organism>
<dbReference type="Pfam" id="PF03211">
    <property type="entry name" value="Pectate_lyase"/>
    <property type="match status" value="1"/>
</dbReference>
<evidence type="ECO:0000256" key="2">
    <source>
        <dbReference type="ARBA" id="ARBA00001913"/>
    </source>
</evidence>
<dbReference type="Gene3D" id="2.160.20.10">
    <property type="entry name" value="Single-stranded right-handed beta-helix, Pectin lyase-like"/>
    <property type="match status" value="1"/>
</dbReference>
<comment type="subcellular location">
    <subcellularLocation>
        <location evidence="3 10">Secreted</location>
    </subcellularLocation>
</comment>
<dbReference type="Proteomes" id="UP000023435">
    <property type="component" value="Unassembled WGS sequence"/>
</dbReference>
<dbReference type="GO" id="GO:0005576">
    <property type="term" value="C:extracellular region"/>
    <property type="evidence" value="ECO:0007669"/>
    <property type="project" value="UniProtKB-SubCell"/>
</dbReference>
<keyword evidence="8 10" id="KW-0106">Calcium</keyword>
<comment type="caution">
    <text evidence="11">The sequence shown here is derived from an EMBL/GenBank/DDBJ whole genome shotgun (WGS) entry which is preliminary data.</text>
</comment>
<proteinExistence type="inferred from homology"/>
<sequence>MNKTQGFRHCIYLALLLVSPSCFALDLPNVCKTIDIGSGSAIKTITIDGETYDAAQRNNCPAGTAVRYVGDPGDQTEKQKPTFILRNNAVLRNVVIGDGSKSGTNRDYRGRGGDGIHCYGTCTLSEVYWDDVGEDAATFKNNKATDVFLIQGGGARLAKDKVFQHNGPGTMKIEYFEIEKAGKLYRSCGNCSTQYSRTVQVSNVVATETGAIAGINSRYANGVAGDKAVLTSVSTSGRKCVEYLGLTSGEPSEISPVPGACTIR</sequence>
<name>A0A108U7K8_9GAMM</name>
<dbReference type="PANTHER" id="PTHR33407">
    <property type="entry name" value="PECTATE LYASE F-RELATED"/>
    <property type="match status" value="1"/>
</dbReference>
<accession>A0A108U7K8</accession>
<evidence type="ECO:0000256" key="3">
    <source>
        <dbReference type="ARBA" id="ARBA00004613"/>
    </source>
</evidence>
<dbReference type="GO" id="GO:0030570">
    <property type="term" value="F:pectate lyase activity"/>
    <property type="evidence" value="ECO:0007669"/>
    <property type="project" value="UniProtKB-UniRule"/>
</dbReference>
<dbReference type="EC" id="4.2.2.2" evidence="5 10"/>
<dbReference type="InterPro" id="IPR011050">
    <property type="entry name" value="Pectin_lyase_fold/virulence"/>
</dbReference>
<evidence type="ECO:0000256" key="8">
    <source>
        <dbReference type="ARBA" id="ARBA00022837"/>
    </source>
</evidence>
<reference evidence="11 12" key="1">
    <citation type="journal article" date="2014" name="Genome Announc.">
        <title>Draft Genome Sequence of Lysobacter capsici AZ78, a Bacterium Antagonistic to Plant-Pathogenic Oomycetes.</title>
        <authorList>
            <person name="Puopolo G."/>
            <person name="Sonego P."/>
            <person name="Engelen K."/>
            <person name="Pertot I."/>
        </authorList>
    </citation>
    <scope>NUCLEOTIDE SEQUENCE [LARGE SCALE GENOMIC DNA]</scope>
    <source>
        <strain evidence="11 12">AZ78</strain>
    </source>
</reference>
<dbReference type="InterPro" id="IPR004898">
    <property type="entry name" value="Pectate_lyase_PlyH/PlyE-like"/>
</dbReference>
<evidence type="ECO:0000313" key="11">
    <source>
        <dbReference type="EMBL" id="KWS04018.1"/>
    </source>
</evidence>
<dbReference type="PANTHER" id="PTHR33407:SF9">
    <property type="entry name" value="PECTATE LYASE F-RELATED"/>
    <property type="match status" value="1"/>
</dbReference>
<evidence type="ECO:0000256" key="4">
    <source>
        <dbReference type="ARBA" id="ARBA00006463"/>
    </source>
</evidence>
<feature type="signal peptide" evidence="10">
    <location>
        <begin position="1"/>
        <end position="24"/>
    </location>
</feature>
<comment type="catalytic activity">
    <reaction evidence="1 10">
        <text>Eliminative cleavage of (1-&gt;4)-alpha-D-galacturonan to give oligosaccharides with 4-deoxy-alpha-D-galact-4-enuronosyl groups at their non-reducing ends.</text>
        <dbReference type="EC" id="4.2.2.2"/>
    </reaction>
</comment>
<keyword evidence="7 10" id="KW-0732">Signal</keyword>
<keyword evidence="9 10" id="KW-0456">Lyase</keyword>
<feature type="chain" id="PRO_5025096464" description="Pectate lyase" evidence="10">
    <location>
        <begin position="25"/>
        <end position="264"/>
    </location>
</feature>
<evidence type="ECO:0000256" key="10">
    <source>
        <dbReference type="RuleBase" id="RU367009"/>
    </source>
</evidence>
<keyword evidence="12" id="KW-1185">Reference proteome</keyword>
<evidence type="ECO:0000313" key="12">
    <source>
        <dbReference type="Proteomes" id="UP000023435"/>
    </source>
</evidence>
<dbReference type="SMR" id="A0A108U7K8"/>
<comment type="similarity">
    <text evidence="4 10">Belongs to the polysaccharide lyase 3 family.</text>
</comment>
<dbReference type="OrthoDB" id="4298856at2"/>
<protein>
    <recommendedName>
        <fullName evidence="5 10">Pectate lyase</fullName>
        <ecNumber evidence="5 10">4.2.2.2</ecNumber>
    </recommendedName>
</protein>
<dbReference type="GO" id="GO:0045490">
    <property type="term" value="P:pectin catabolic process"/>
    <property type="evidence" value="ECO:0007669"/>
    <property type="project" value="TreeGrafter"/>
</dbReference>
<evidence type="ECO:0000256" key="7">
    <source>
        <dbReference type="ARBA" id="ARBA00022729"/>
    </source>
</evidence>
<evidence type="ECO:0000256" key="9">
    <source>
        <dbReference type="ARBA" id="ARBA00023239"/>
    </source>
</evidence>
<dbReference type="AlphaFoldDB" id="A0A108U7K8"/>
<evidence type="ECO:0000256" key="5">
    <source>
        <dbReference type="ARBA" id="ARBA00012272"/>
    </source>
</evidence>